<dbReference type="Pfam" id="PF05368">
    <property type="entry name" value="NmrA"/>
    <property type="match status" value="1"/>
</dbReference>
<dbReference type="Gene3D" id="3.90.25.10">
    <property type="entry name" value="UDP-galactose 4-epimerase, domain 1"/>
    <property type="match status" value="1"/>
</dbReference>
<dbReference type="PANTHER" id="PTHR43162:SF1">
    <property type="entry name" value="PRESTALK A DIFFERENTIATION PROTEIN A"/>
    <property type="match status" value="1"/>
</dbReference>
<feature type="domain" description="NmrA-like" evidence="1">
    <location>
        <begin position="7"/>
        <end position="240"/>
    </location>
</feature>
<dbReference type="AlphaFoldDB" id="A0AAN7THN6"/>
<evidence type="ECO:0000313" key="3">
    <source>
        <dbReference type="Proteomes" id="UP001310890"/>
    </source>
</evidence>
<dbReference type="Gene3D" id="3.40.50.720">
    <property type="entry name" value="NAD(P)-binding Rossmann-like Domain"/>
    <property type="match status" value="1"/>
</dbReference>
<protein>
    <recommendedName>
        <fullName evidence="1">NmrA-like domain-containing protein</fullName>
    </recommendedName>
</protein>
<dbReference type="SUPFAM" id="SSF51735">
    <property type="entry name" value="NAD(P)-binding Rossmann-fold domains"/>
    <property type="match status" value="1"/>
</dbReference>
<accession>A0AAN7THN6</accession>
<dbReference type="PANTHER" id="PTHR43162">
    <property type="match status" value="1"/>
</dbReference>
<sequence>MPANLEDDLLLITAASGKQAAGLLPHLHEWSHLRLQVNSQDSADRMSKAYPEAEIVQANLASQADCARIMVGVATCYLITPSFHPHEAECGYHIIDAARSQFKTGVFKHLVHSSVLHPSIRKLMNHDNKRYVEEYLIESGLPYTILQPTHLMETLDVKRLMTAEKAVHRMLWSSKTMFSFVSTRDAGEAAAKVLREREKHLYATYELVSTATPLCYDEVRVILSEELGKEVSLERVSVEEGAEMFAKMITKGQIEGAEFENRQGPARLFLYYNQKGLIGNSNVLEMLLGRKPLGYREWVRVHVAEVKV</sequence>
<comment type="caution">
    <text evidence="2">The sequence shown here is derived from an EMBL/GenBank/DDBJ whole genome shotgun (WGS) entry which is preliminary data.</text>
</comment>
<name>A0AAN7THN6_9PEZI</name>
<reference evidence="2" key="1">
    <citation type="submission" date="2023-08" db="EMBL/GenBank/DDBJ databases">
        <title>Black Yeasts Isolated from many extreme environments.</title>
        <authorList>
            <person name="Coleine C."/>
            <person name="Stajich J.E."/>
            <person name="Selbmann L."/>
        </authorList>
    </citation>
    <scope>NUCLEOTIDE SEQUENCE</scope>
    <source>
        <strain evidence="2">CCFEE 5401</strain>
    </source>
</reference>
<evidence type="ECO:0000259" key="1">
    <source>
        <dbReference type="Pfam" id="PF05368"/>
    </source>
</evidence>
<dbReference type="InterPro" id="IPR036291">
    <property type="entry name" value="NAD(P)-bd_dom_sf"/>
</dbReference>
<organism evidence="2 3">
    <name type="scientific">Meristemomyces frigidus</name>
    <dbReference type="NCBI Taxonomy" id="1508187"/>
    <lineage>
        <taxon>Eukaryota</taxon>
        <taxon>Fungi</taxon>
        <taxon>Dikarya</taxon>
        <taxon>Ascomycota</taxon>
        <taxon>Pezizomycotina</taxon>
        <taxon>Dothideomycetes</taxon>
        <taxon>Dothideomycetidae</taxon>
        <taxon>Mycosphaerellales</taxon>
        <taxon>Teratosphaeriaceae</taxon>
        <taxon>Meristemomyces</taxon>
    </lineage>
</organism>
<dbReference type="InterPro" id="IPR008030">
    <property type="entry name" value="NmrA-like"/>
</dbReference>
<proteinExistence type="predicted"/>
<dbReference type="EMBL" id="JAVRRL010000032">
    <property type="protein sequence ID" value="KAK5112240.1"/>
    <property type="molecule type" value="Genomic_DNA"/>
</dbReference>
<evidence type="ECO:0000313" key="2">
    <source>
        <dbReference type="EMBL" id="KAK5112240.1"/>
    </source>
</evidence>
<gene>
    <name evidence="2" type="ORF">LTR62_004401</name>
</gene>
<dbReference type="Proteomes" id="UP001310890">
    <property type="component" value="Unassembled WGS sequence"/>
</dbReference>
<dbReference type="InterPro" id="IPR051604">
    <property type="entry name" value="Ergot_Alk_Oxidoreductase"/>
</dbReference>